<proteinExistence type="predicted"/>
<dbReference type="EMBL" id="JAVREZ010000015">
    <property type="protein sequence ID" value="MDT0485319.1"/>
    <property type="molecule type" value="Genomic_DNA"/>
</dbReference>
<comment type="caution">
    <text evidence="1">The sequence shown here is derived from an EMBL/GenBank/DDBJ whole genome shotgun (WGS) entry which is preliminary data.</text>
</comment>
<reference evidence="2" key="1">
    <citation type="submission" date="2023-07" db="EMBL/GenBank/DDBJ databases">
        <title>30 novel species of actinomycetes from the DSMZ collection.</title>
        <authorList>
            <person name="Nouioui I."/>
        </authorList>
    </citation>
    <scope>NUCLEOTIDE SEQUENCE [LARGE SCALE GENOMIC DNA]</scope>
    <source>
        <strain evidence="2">DSM 41640</strain>
    </source>
</reference>
<dbReference type="Proteomes" id="UP001183824">
    <property type="component" value="Unassembled WGS sequence"/>
</dbReference>
<accession>A0ABU2VJE2</accession>
<evidence type="ECO:0000313" key="2">
    <source>
        <dbReference type="Proteomes" id="UP001183824"/>
    </source>
</evidence>
<organism evidence="1 2">
    <name type="scientific">Streptomyces doebereineriae</name>
    <dbReference type="NCBI Taxonomy" id="3075528"/>
    <lineage>
        <taxon>Bacteria</taxon>
        <taxon>Bacillati</taxon>
        <taxon>Actinomycetota</taxon>
        <taxon>Actinomycetes</taxon>
        <taxon>Kitasatosporales</taxon>
        <taxon>Streptomycetaceae</taxon>
        <taxon>Streptomyces</taxon>
    </lineage>
</organism>
<gene>
    <name evidence="1" type="ORF">RNB18_34945</name>
</gene>
<protein>
    <submittedName>
        <fullName evidence="1">SMI1/KNR4 family protein</fullName>
    </submittedName>
</protein>
<name>A0ABU2VJE2_9ACTN</name>
<sequence>MSTIDDLIRLCPPPAVPPAIDWTATENTVGRSLPWDYKELAATYGPGSFCNFLHVYHPSGSLTGPLASSVQEQLQRDRDQGTFPVPHDPRRLLVAGVTDNGNYLLWITELLRVGH</sequence>
<dbReference type="InterPro" id="IPR037883">
    <property type="entry name" value="Knr4/Smi1-like_sf"/>
</dbReference>
<dbReference type="SUPFAM" id="SSF160631">
    <property type="entry name" value="SMI1/KNR4-like"/>
    <property type="match status" value="1"/>
</dbReference>
<dbReference type="RefSeq" id="WP_311718101.1">
    <property type="nucleotide sequence ID" value="NZ_JAVREZ010000015.1"/>
</dbReference>
<keyword evidence="2" id="KW-1185">Reference proteome</keyword>
<evidence type="ECO:0000313" key="1">
    <source>
        <dbReference type="EMBL" id="MDT0485319.1"/>
    </source>
</evidence>
<dbReference type="Gene3D" id="3.40.1580.10">
    <property type="entry name" value="SMI1/KNR4-like"/>
    <property type="match status" value="1"/>
</dbReference>